<evidence type="ECO:0000313" key="2">
    <source>
        <dbReference type="EMBL" id="USQ80440.1"/>
    </source>
</evidence>
<dbReference type="Proteomes" id="UP001056455">
    <property type="component" value="Chromosome"/>
</dbReference>
<evidence type="ECO:0008006" key="4">
    <source>
        <dbReference type="Google" id="ProtNLM"/>
    </source>
</evidence>
<feature type="transmembrane region" description="Helical" evidence="1">
    <location>
        <begin position="55"/>
        <end position="76"/>
    </location>
</feature>
<accession>A0ABY4YUL5</accession>
<sequence>MAVGQTTEHGTVLFEARGRMDRAGKWSILAVVVGCLLVIPFAFARNPDADLTENLLIIGATYVIVLVTVILTIVHLNSRIRVTETHVIKSRLLRRALAVPRADIAEAVVTRSYAVPRLGGPRAILLDRNGETLLHSHPVRELAEVEALAQVAPHVTHVRVLRPEEARERWPRMLPWSHANPKAGVILGFGIVLGVVVIGVLAAVLFG</sequence>
<evidence type="ECO:0000256" key="1">
    <source>
        <dbReference type="SAM" id="Phobius"/>
    </source>
</evidence>
<name>A0ABY4YUL5_9MICO</name>
<keyword evidence="1" id="KW-0812">Transmembrane</keyword>
<keyword evidence="1" id="KW-1133">Transmembrane helix</keyword>
<keyword evidence="1" id="KW-0472">Membrane</keyword>
<gene>
    <name evidence="2" type="ORF">NF556_01875</name>
</gene>
<feature type="transmembrane region" description="Helical" evidence="1">
    <location>
        <begin position="26"/>
        <end position="43"/>
    </location>
</feature>
<dbReference type="RefSeq" id="WP_252593816.1">
    <property type="nucleotide sequence ID" value="NZ_CP099489.1"/>
</dbReference>
<reference evidence="2" key="1">
    <citation type="submission" date="2022-06" db="EMBL/GenBank/DDBJ databases">
        <title>Ornithinimicrobium HY1793.</title>
        <authorList>
            <person name="Huang Y."/>
        </authorList>
    </citation>
    <scope>NUCLEOTIDE SEQUENCE</scope>
    <source>
        <strain evidence="2">HY1793</strain>
    </source>
</reference>
<organism evidence="2 3">
    <name type="scientific">Ornithinimicrobium faecis</name>
    <dbReference type="NCBI Taxonomy" id="2934158"/>
    <lineage>
        <taxon>Bacteria</taxon>
        <taxon>Bacillati</taxon>
        <taxon>Actinomycetota</taxon>
        <taxon>Actinomycetes</taxon>
        <taxon>Micrococcales</taxon>
        <taxon>Ornithinimicrobiaceae</taxon>
        <taxon>Ornithinimicrobium</taxon>
    </lineage>
</organism>
<keyword evidence="3" id="KW-1185">Reference proteome</keyword>
<dbReference type="EMBL" id="CP099489">
    <property type="protein sequence ID" value="USQ80440.1"/>
    <property type="molecule type" value="Genomic_DNA"/>
</dbReference>
<proteinExistence type="predicted"/>
<evidence type="ECO:0000313" key="3">
    <source>
        <dbReference type="Proteomes" id="UP001056455"/>
    </source>
</evidence>
<protein>
    <recommendedName>
        <fullName evidence="4">PH domain-containing protein</fullName>
    </recommendedName>
</protein>
<feature type="transmembrane region" description="Helical" evidence="1">
    <location>
        <begin position="183"/>
        <end position="206"/>
    </location>
</feature>